<dbReference type="RefSeq" id="WP_273639178.1">
    <property type="nucleotide sequence ID" value="NZ_JAQQXP010000001.1"/>
</dbReference>
<reference evidence="1 2" key="1">
    <citation type="submission" date="2022-10" db="EMBL/GenBank/DDBJ databases">
        <title>Alteromonas sp. chi3 Genome sequencing.</title>
        <authorList>
            <person name="Park S."/>
        </authorList>
    </citation>
    <scope>NUCLEOTIDE SEQUENCE [LARGE SCALE GENOMIC DNA]</scope>
    <source>
        <strain evidence="2">chi3</strain>
    </source>
</reference>
<dbReference type="Gene3D" id="1.10.3210.10">
    <property type="entry name" value="Hypothetical protein af1432"/>
    <property type="match status" value="1"/>
</dbReference>
<evidence type="ECO:0008006" key="3">
    <source>
        <dbReference type="Google" id="ProtNLM"/>
    </source>
</evidence>
<accession>A0ABT5L1M8</accession>
<name>A0ABT5L1M8_9ALTE</name>
<evidence type="ECO:0000313" key="2">
    <source>
        <dbReference type="Proteomes" id="UP001218788"/>
    </source>
</evidence>
<evidence type="ECO:0000313" key="1">
    <source>
        <dbReference type="EMBL" id="MDC8830381.1"/>
    </source>
</evidence>
<gene>
    <name evidence="1" type="ORF">OIK42_06335</name>
</gene>
<dbReference type="EMBL" id="JAQQXP010000001">
    <property type="protein sequence ID" value="MDC8830381.1"/>
    <property type="molecule type" value="Genomic_DNA"/>
</dbReference>
<dbReference type="SUPFAM" id="SSF109604">
    <property type="entry name" value="HD-domain/PDEase-like"/>
    <property type="match status" value="1"/>
</dbReference>
<keyword evidence="2" id="KW-1185">Reference proteome</keyword>
<protein>
    <recommendedName>
        <fullName evidence="3">HDOD domain-containing protein</fullName>
    </recommendedName>
</protein>
<organism evidence="1 2">
    <name type="scientific">Alteromonas gilva</name>
    <dbReference type="NCBI Taxonomy" id="2987522"/>
    <lineage>
        <taxon>Bacteria</taxon>
        <taxon>Pseudomonadati</taxon>
        <taxon>Pseudomonadota</taxon>
        <taxon>Gammaproteobacteria</taxon>
        <taxon>Alteromonadales</taxon>
        <taxon>Alteromonadaceae</taxon>
        <taxon>Alteromonas/Salinimonas group</taxon>
        <taxon>Alteromonas</taxon>
    </lineage>
</organism>
<sequence>MTELTTALNAIIRDSLALPALPATRTSQLSQYLQAAGQWINFAESQLPLLTVMACHVYTSDQPSQHRWARHISIYVLLGLRNRVNHHTLQHGIAGLLSFYQLQATGADKKHYSRVIRQLKQQGQHYWSQCIMPKHAKRCRFEDCFEIAWQWQRWIDHTPDMPLSAILHKLALSLPNAGLEQLTPLLTYPGLNPEGSQIKYQLQTGMVIHQRADTSMVYFPHEAQLEQVDKARLTQTLSQTGSVTKWLARVGQLLASPHQEQLTASSTQHWAIPASFPVSSPPASLRRLLQALNDPDVAIQKVVDLVAAEPMFAHFLTDAASKDNRMQLAVNDLKQSILTYGLERVGNMLVQYALYQRLTQHRFPLLLWFSKLTQIATLLSSELAATTRAVTPQSAGLITTVALSPLFTVNELKSAVHIAADSAKLFDVSTLVNTSDALSSATRQRLLALANAWQQDKAQGQLIACGGKLPDDVPGRLRLTHCITGISIIWARQWLLAQQPCPQTQLFMRQTDKAYPGLLAHKESLYQQVAHLLICPLI</sequence>
<proteinExistence type="predicted"/>
<dbReference type="Proteomes" id="UP001218788">
    <property type="component" value="Unassembled WGS sequence"/>
</dbReference>
<comment type="caution">
    <text evidence="1">The sequence shown here is derived from an EMBL/GenBank/DDBJ whole genome shotgun (WGS) entry which is preliminary data.</text>
</comment>